<organism evidence="1">
    <name type="scientific">hydrothermal vent metagenome</name>
    <dbReference type="NCBI Taxonomy" id="652676"/>
    <lineage>
        <taxon>unclassified sequences</taxon>
        <taxon>metagenomes</taxon>
        <taxon>ecological metagenomes</taxon>
    </lineage>
</organism>
<name>A0A1W1BFG0_9ZZZZ</name>
<sequence length="104" mass="11226">MTKFTKLALAALLGLAVFSTTASADVKKGQKLYMKKMKAACGFTGAKFAAKHTQDEWEAIKGAGKFAEEAAKICPGVKIKPKYINDIYDFSYEYASDSGNVPSC</sequence>
<evidence type="ECO:0000313" key="1">
    <source>
        <dbReference type="EMBL" id="SFV52300.1"/>
    </source>
</evidence>
<evidence type="ECO:0008006" key="2">
    <source>
        <dbReference type="Google" id="ProtNLM"/>
    </source>
</evidence>
<gene>
    <name evidence="1" type="ORF">MNB_SV-8-384</name>
</gene>
<dbReference type="AlphaFoldDB" id="A0A1W1BFG0"/>
<reference evidence="1" key="1">
    <citation type="submission" date="2016-10" db="EMBL/GenBank/DDBJ databases">
        <authorList>
            <person name="de Groot N.N."/>
        </authorList>
    </citation>
    <scope>NUCLEOTIDE SEQUENCE</scope>
</reference>
<protein>
    <recommendedName>
        <fullName evidence="2">Cytochrome C</fullName>
    </recommendedName>
</protein>
<dbReference type="EMBL" id="FPHD01000019">
    <property type="protein sequence ID" value="SFV52300.1"/>
    <property type="molecule type" value="Genomic_DNA"/>
</dbReference>
<proteinExistence type="predicted"/>
<accession>A0A1W1BFG0</accession>